<keyword evidence="1" id="KW-1185">Reference proteome</keyword>
<dbReference type="Proteomes" id="UP000887565">
    <property type="component" value="Unplaced"/>
</dbReference>
<dbReference type="AlphaFoldDB" id="A0A915KZM4"/>
<evidence type="ECO:0000313" key="1">
    <source>
        <dbReference type="Proteomes" id="UP000887565"/>
    </source>
</evidence>
<protein>
    <submittedName>
        <fullName evidence="2">Uncharacterized protein</fullName>
    </submittedName>
</protein>
<organism evidence="1 2">
    <name type="scientific">Romanomermis culicivorax</name>
    <name type="common">Nematode worm</name>
    <dbReference type="NCBI Taxonomy" id="13658"/>
    <lineage>
        <taxon>Eukaryota</taxon>
        <taxon>Metazoa</taxon>
        <taxon>Ecdysozoa</taxon>
        <taxon>Nematoda</taxon>
        <taxon>Enoplea</taxon>
        <taxon>Dorylaimia</taxon>
        <taxon>Mermithida</taxon>
        <taxon>Mermithoidea</taxon>
        <taxon>Mermithidae</taxon>
        <taxon>Romanomermis</taxon>
    </lineage>
</organism>
<dbReference type="WBParaSite" id="nRc.2.0.1.t44282-RA">
    <property type="protein sequence ID" value="nRc.2.0.1.t44282-RA"/>
    <property type="gene ID" value="nRc.2.0.1.g44282"/>
</dbReference>
<evidence type="ECO:0000313" key="2">
    <source>
        <dbReference type="WBParaSite" id="nRc.2.0.1.t44282-RA"/>
    </source>
</evidence>
<sequence length="114" mass="12763">FPHNKKAAAFPDEPKANIDIVDLKGISEATIKFSGSDALANKTVGQLAVLYDVQRDETAGSDAMKRIIGELDEQDKFNILFFDHKLYPWKLESVMATKERKQEAVEHVMNAEIA</sequence>
<accession>A0A915KZM4</accession>
<proteinExistence type="predicted"/>
<reference evidence="2" key="1">
    <citation type="submission" date="2022-11" db="UniProtKB">
        <authorList>
            <consortium name="WormBaseParasite"/>
        </authorList>
    </citation>
    <scope>IDENTIFICATION</scope>
</reference>
<name>A0A915KZM4_ROMCU</name>